<dbReference type="SUPFAM" id="SSF57850">
    <property type="entry name" value="RING/U-box"/>
    <property type="match status" value="1"/>
</dbReference>
<organism evidence="4 5">
    <name type="scientific">Pisum sativum</name>
    <name type="common">Garden pea</name>
    <name type="synonym">Lathyrus oleraceus</name>
    <dbReference type="NCBI Taxonomy" id="3888"/>
    <lineage>
        <taxon>Eukaryota</taxon>
        <taxon>Viridiplantae</taxon>
        <taxon>Streptophyta</taxon>
        <taxon>Embryophyta</taxon>
        <taxon>Tracheophyta</taxon>
        <taxon>Spermatophyta</taxon>
        <taxon>Magnoliopsida</taxon>
        <taxon>eudicotyledons</taxon>
        <taxon>Gunneridae</taxon>
        <taxon>Pentapetalae</taxon>
        <taxon>rosids</taxon>
        <taxon>fabids</taxon>
        <taxon>Fabales</taxon>
        <taxon>Fabaceae</taxon>
        <taxon>Papilionoideae</taxon>
        <taxon>50 kb inversion clade</taxon>
        <taxon>NPAAA clade</taxon>
        <taxon>Hologalegina</taxon>
        <taxon>IRL clade</taxon>
        <taxon>Fabeae</taxon>
        <taxon>Lathyrus</taxon>
    </lineage>
</organism>
<evidence type="ECO:0000313" key="4">
    <source>
        <dbReference type="EMBL" id="KAI5407307.1"/>
    </source>
</evidence>
<dbReference type="Gramene" id="PSAT_LOCUS22305_t1">
    <property type="protein sequence ID" value="CAL5203218.1"/>
    <property type="gene ID" value="PSAT_LOCUS22305"/>
</dbReference>
<feature type="compositionally biased region" description="Low complexity" evidence="2">
    <location>
        <begin position="207"/>
        <end position="223"/>
    </location>
</feature>
<name>A0A9D4WSX4_PEA</name>
<dbReference type="EMBL" id="JAMSHJ010000005">
    <property type="protein sequence ID" value="KAI5407307.1"/>
    <property type="molecule type" value="Genomic_DNA"/>
</dbReference>
<dbReference type="Gramene" id="Psat5g120240.1">
    <property type="protein sequence ID" value="Psat5g120240.1.cds"/>
    <property type="gene ID" value="Psat5g120240"/>
</dbReference>
<sequence>MSDSKREKLAGLSLDDILANQKRPGTGLTPTPPTQPSPQSRTLFDIIREDQTNKKDKRSWKAFKDKLRLKRAGSAWTSSIHIPTSDIPIQNPNSRTFSQLGRHDSVRIQSHHDSDMTTTHQVDDLVPPDEPNAPFSKPQFSRKSSTRFTPDSPENPISGGGLRPQLSRKNSVNMPSSEPFRKGRVVTFRDSFDDDDDDENETKKPGRALSAREAVAAQEAAEAASEEQEEGETGQPMMSLMDLLEETDREMGLEGSRYVLSDDEDFYDDDDEEDEDDDNEGSALEQSCCICMVKHKGSAMAACGHSFCRMCSRELMVAKGNCPLCNNFLTEILDIF</sequence>
<feature type="domain" description="RING-type" evidence="3">
    <location>
        <begin position="288"/>
        <end position="326"/>
    </location>
</feature>
<reference evidence="4 5" key="1">
    <citation type="journal article" date="2022" name="Nat. Genet.">
        <title>Improved pea reference genome and pan-genome highlight genomic features and evolutionary characteristics.</title>
        <authorList>
            <person name="Yang T."/>
            <person name="Liu R."/>
            <person name="Luo Y."/>
            <person name="Hu S."/>
            <person name="Wang D."/>
            <person name="Wang C."/>
            <person name="Pandey M.K."/>
            <person name="Ge S."/>
            <person name="Xu Q."/>
            <person name="Li N."/>
            <person name="Li G."/>
            <person name="Huang Y."/>
            <person name="Saxena R.K."/>
            <person name="Ji Y."/>
            <person name="Li M."/>
            <person name="Yan X."/>
            <person name="He Y."/>
            <person name="Liu Y."/>
            <person name="Wang X."/>
            <person name="Xiang C."/>
            <person name="Varshney R.K."/>
            <person name="Ding H."/>
            <person name="Gao S."/>
            <person name="Zong X."/>
        </authorList>
    </citation>
    <scope>NUCLEOTIDE SEQUENCE [LARGE SCALE GENOMIC DNA]</scope>
    <source>
        <strain evidence="4 5">cv. Zhongwan 6</strain>
    </source>
</reference>
<dbReference type="PROSITE" id="PS50089">
    <property type="entry name" value="ZF_RING_2"/>
    <property type="match status" value="1"/>
</dbReference>
<feature type="compositionally biased region" description="Acidic residues" evidence="2">
    <location>
        <begin position="261"/>
        <end position="280"/>
    </location>
</feature>
<keyword evidence="1" id="KW-0479">Metal-binding</keyword>
<feature type="region of interest" description="Disordered" evidence="2">
    <location>
        <begin position="255"/>
        <end position="280"/>
    </location>
</feature>
<dbReference type="InterPro" id="IPR001841">
    <property type="entry name" value="Znf_RING"/>
</dbReference>
<keyword evidence="1" id="KW-0862">Zinc</keyword>
<comment type="caution">
    <text evidence="4">The sequence shown here is derived from an EMBL/GenBank/DDBJ whole genome shotgun (WGS) entry which is preliminary data.</text>
</comment>
<dbReference type="OrthoDB" id="1711136at2759"/>
<evidence type="ECO:0000256" key="1">
    <source>
        <dbReference type="PROSITE-ProRule" id="PRU00175"/>
    </source>
</evidence>
<feature type="region of interest" description="Disordered" evidence="2">
    <location>
        <begin position="1"/>
        <end position="41"/>
    </location>
</feature>
<gene>
    <name evidence="4" type="ORF">KIW84_053530</name>
</gene>
<proteinExistence type="predicted"/>
<dbReference type="SMART" id="SM00184">
    <property type="entry name" value="RING"/>
    <property type="match status" value="1"/>
</dbReference>
<dbReference type="InterPro" id="IPR013083">
    <property type="entry name" value="Znf_RING/FYVE/PHD"/>
</dbReference>
<keyword evidence="5" id="KW-1185">Reference proteome</keyword>
<dbReference type="Proteomes" id="UP001058974">
    <property type="component" value="Chromosome 5"/>
</dbReference>
<dbReference type="Gene3D" id="3.30.40.10">
    <property type="entry name" value="Zinc/RING finger domain, C3HC4 (zinc finger)"/>
    <property type="match status" value="1"/>
</dbReference>
<feature type="compositionally biased region" description="Polar residues" evidence="2">
    <location>
        <begin position="138"/>
        <end position="149"/>
    </location>
</feature>
<dbReference type="PANTHER" id="PTHR46629">
    <property type="entry name" value="OS01G0917900 PROTEIN"/>
    <property type="match status" value="1"/>
</dbReference>
<evidence type="ECO:0000313" key="5">
    <source>
        <dbReference type="Proteomes" id="UP001058974"/>
    </source>
</evidence>
<dbReference type="Gramene" id="Psat05G0353000-T1">
    <property type="protein sequence ID" value="KAI5407307.1"/>
    <property type="gene ID" value="KIW84_053530"/>
</dbReference>
<dbReference type="AlphaFoldDB" id="A0A9D4WSX4"/>
<dbReference type="GO" id="GO:0008270">
    <property type="term" value="F:zinc ion binding"/>
    <property type="evidence" value="ECO:0007669"/>
    <property type="project" value="UniProtKB-KW"/>
</dbReference>
<protein>
    <recommendedName>
        <fullName evidence="3">RING-type domain-containing protein</fullName>
    </recommendedName>
</protein>
<evidence type="ECO:0000256" key="2">
    <source>
        <dbReference type="SAM" id="MobiDB-lite"/>
    </source>
</evidence>
<dbReference type="Pfam" id="PF13920">
    <property type="entry name" value="zf-C3HC4_3"/>
    <property type="match status" value="1"/>
</dbReference>
<keyword evidence="1" id="KW-0863">Zinc-finger</keyword>
<feature type="compositionally biased region" description="Polar residues" evidence="2">
    <location>
        <begin position="167"/>
        <end position="176"/>
    </location>
</feature>
<feature type="region of interest" description="Disordered" evidence="2">
    <location>
        <begin position="112"/>
        <end position="236"/>
    </location>
</feature>
<accession>A0A9D4WSX4</accession>
<evidence type="ECO:0000259" key="3">
    <source>
        <dbReference type="PROSITE" id="PS50089"/>
    </source>
</evidence>